<dbReference type="Pfam" id="PF08666">
    <property type="entry name" value="SAF"/>
    <property type="match status" value="1"/>
</dbReference>
<name>F5XE01_MICPN</name>
<evidence type="ECO:0000259" key="2">
    <source>
        <dbReference type="SMART" id="SM00858"/>
    </source>
</evidence>
<organism evidence="3 4">
    <name type="scientific">Microlunatus phosphovorus (strain ATCC 700054 / DSM 10555 / JCM 9379 / NBRC 101784 / NCIMB 13414 / VKM Ac-1990 / NM-1)</name>
    <dbReference type="NCBI Taxonomy" id="1032480"/>
    <lineage>
        <taxon>Bacteria</taxon>
        <taxon>Bacillati</taxon>
        <taxon>Actinomycetota</taxon>
        <taxon>Actinomycetes</taxon>
        <taxon>Propionibacteriales</taxon>
        <taxon>Propionibacteriaceae</taxon>
        <taxon>Microlunatus</taxon>
    </lineage>
</organism>
<evidence type="ECO:0000256" key="1">
    <source>
        <dbReference type="ARBA" id="ARBA00023239"/>
    </source>
</evidence>
<evidence type="ECO:0000313" key="4">
    <source>
        <dbReference type="Proteomes" id="UP000007947"/>
    </source>
</evidence>
<proteinExistence type="predicted"/>
<dbReference type="OrthoDB" id="9804574at2"/>
<dbReference type="eggNOG" id="COG2721">
    <property type="taxonomic scope" value="Bacteria"/>
</dbReference>
<protein>
    <submittedName>
        <fullName evidence="3">Putative dehydratase</fullName>
    </submittedName>
</protein>
<dbReference type="Proteomes" id="UP000007947">
    <property type="component" value="Chromosome"/>
</dbReference>
<dbReference type="PANTHER" id="PTHR30536">
    <property type="entry name" value="ALTRONATE/GALACTARATE DEHYDRATASE"/>
    <property type="match status" value="1"/>
</dbReference>
<reference evidence="3 4" key="1">
    <citation type="submission" date="2011-05" db="EMBL/GenBank/DDBJ databases">
        <title>Whole genome sequence of Microlunatus phosphovorus NM-1.</title>
        <authorList>
            <person name="Hosoyama A."/>
            <person name="Sasaki K."/>
            <person name="Harada T."/>
            <person name="Igarashi R."/>
            <person name="Kawakoshi A."/>
            <person name="Sasagawa M."/>
            <person name="Fukada J."/>
            <person name="Nakamura S."/>
            <person name="Katano Y."/>
            <person name="Hanada S."/>
            <person name="Kamagata Y."/>
            <person name="Nakamura N."/>
            <person name="Yamazaki S."/>
            <person name="Fujita N."/>
        </authorList>
    </citation>
    <scope>NUCLEOTIDE SEQUENCE [LARGE SCALE GENOMIC DNA]</scope>
    <source>
        <strain evidence="4">ATCC 700054 / DSM 10555 / JCM 9379 / NBRC 101784 / NCIMB 13414 / VKM Ac-1990 / NM-1</strain>
    </source>
</reference>
<dbReference type="Gene3D" id="2.30.130.110">
    <property type="match status" value="1"/>
</dbReference>
<dbReference type="InterPro" id="IPR013974">
    <property type="entry name" value="SAF"/>
</dbReference>
<dbReference type="GO" id="GO:0019698">
    <property type="term" value="P:D-galacturonate catabolic process"/>
    <property type="evidence" value="ECO:0007669"/>
    <property type="project" value="TreeGrafter"/>
</dbReference>
<sequence>MAMSDKPDFLAHDDGDHVAVAVHDVEPGRAPIGYLDGTDAITLEVLEAVPLGHKVALTDVAAGDAVIEYQLPIGRASKSIRTGDYVHTHNVRSIKWQNSVA</sequence>
<dbReference type="STRING" id="1032480.MLP_21600"/>
<dbReference type="AlphaFoldDB" id="F5XE01"/>
<accession>F5XE01</accession>
<keyword evidence="1" id="KW-0456">Lyase</keyword>
<dbReference type="SMART" id="SM00858">
    <property type="entry name" value="SAF"/>
    <property type="match status" value="1"/>
</dbReference>
<dbReference type="KEGG" id="mph:MLP_21600"/>
<dbReference type="InterPro" id="IPR052172">
    <property type="entry name" value="UxaA_altronate/galactarate_dh"/>
</dbReference>
<dbReference type="EMBL" id="AP012204">
    <property type="protein sequence ID" value="BAK35174.1"/>
    <property type="molecule type" value="Genomic_DNA"/>
</dbReference>
<dbReference type="GO" id="GO:0016829">
    <property type="term" value="F:lyase activity"/>
    <property type="evidence" value="ECO:0007669"/>
    <property type="project" value="UniProtKB-KW"/>
</dbReference>
<evidence type="ECO:0000313" key="3">
    <source>
        <dbReference type="EMBL" id="BAK35174.1"/>
    </source>
</evidence>
<keyword evidence="4" id="KW-1185">Reference proteome</keyword>
<dbReference type="PANTHER" id="PTHR30536:SF5">
    <property type="entry name" value="ALTRONATE DEHYDRATASE"/>
    <property type="match status" value="1"/>
</dbReference>
<dbReference type="InterPro" id="IPR044144">
    <property type="entry name" value="SAF_UxaA/GarD"/>
</dbReference>
<gene>
    <name evidence="3" type="ordered locus">MLP_21600</name>
</gene>
<feature type="domain" description="SAF" evidence="2">
    <location>
        <begin position="16"/>
        <end position="92"/>
    </location>
</feature>
<dbReference type="CDD" id="cd11613">
    <property type="entry name" value="SAF_AH_GD"/>
    <property type="match status" value="1"/>
</dbReference>
<dbReference type="HOGENOM" id="CLU_084161_2_0_11"/>